<feature type="domain" description="Nitroreductase" evidence="1">
    <location>
        <begin position="149"/>
        <end position="336"/>
    </location>
</feature>
<dbReference type="InterPro" id="IPR000415">
    <property type="entry name" value="Nitroreductase-like"/>
</dbReference>
<dbReference type="InterPro" id="IPR020051">
    <property type="entry name" value="SagB-type_dehydrogenase"/>
</dbReference>
<name>A0A9E6NY94_9PSED</name>
<protein>
    <submittedName>
        <fullName evidence="2">SagB/ThcOx family dehydrogenase</fullName>
    </submittedName>
</protein>
<dbReference type="RefSeq" id="WP_186551225.1">
    <property type="nucleotide sequence ID" value="NZ_CP077091.1"/>
</dbReference>
<evidence type="ECO:0000313" key="2">
    <source>
        <dbReference type="EMBL" id="QXI16078.1"/>
    </source>
</evidence>
<dbReference type="CDD" id="cd02142">
    <property type="entry name" value="McbC_SagB-like_oxidoreductase"/>
    <property type="match status" value="1"/>
</dbReference>
<reference evidence="2 3" key="2">
    <citation type="journal article" date="2021" name="Microorganisms">
        <title>The Ever-Expanding Pseudomonas Genus: Description of 43 New Species and Partition of the Pseudomonas putida Group.</title>
        <authorList>
            <person name="Girard L."/>
            <person name="Lood C."/>
            <person name="Hofte M."/>
            <person name="Vandamme P."/>
            <person name="Rokni-Zadeh H."/>
            <person name="van Noort V."/>
            <person name="Lavigne R."/>
            <person name="De Mot R."/>
        </authorList>
    </citation>
    <scope>NUCLEOTIDE SEQUENCE [LARGE SCALE GENOMIC DNA]</scope>
    <source>
        <strain evidence="2 3">SWRI65</strain>
    </source>
</reference>
<accession>A0A9E6NY94</accession>
<dbReference type="GO" id="GO:0016491">
    <property type="term" value="F:oxidoreductase activity"/>
    <property type="evidence" value="ECO:0007669"/>
    <property type="project" value="InterPro"/>
</dbReference>
<dbReference type="SUPFAM" id="SSF55469">
    <property type="entry name" value="FMN-dependent nitroreductase-like"/>
    <property type="match status" value="1"/>
</dbReference>
<dbReference type="EMBL" id="CP077091">
    <property type="protein sequence ID" value="QXI16078.1"/>
    <property type="molecule type" value="Genomic_DNA"/>
</dbReference>
<organism evidence="2 3">
    <name type="scientific">Pseudomonas hamedanensis</name>
    <dbReference type="NCBI Taxonomy" id="2745504"/>
    <lineage>
        <taxon>Bacteria</taxon>
        <taxon>Pseudomonadati</taxon>
        <taxon>Pseudomonadota</taxon>
        <taxon>Gammaproteobacteria</taxon>
        <taxon>Pseudomonadales</taxon>
        <taxon>Pseudomonadaceae</taxon>
        <taxon>Pseudomonas</taxon>
    </lineage>
</organism>
<gene>
    <name evidence="2" type="ORF">HU739_019455</name>
</gene>
<dbReference type="PANTHER" id="PTHR43745">
    <property type="entry name" value="NITROREDUCTASE MJ1384-RELATED"/>
    <property type="match status" value="1"/>
</dbReference>
<reference evidence="2 3" key="1">
    <citation type="journal article" date="2020" name="Microorganisms">
        <title>Reliable Identification of Environmental Pseudomonas Isolates Using the rpoD Gene.</title>
        <authorList>
            <consortium name="The Broad Institute Genome Sequencing Platform"/>
            <person name="Girard L."/>
            <person name="Lood C."/>
            <person name="Rokni-Zadeh H."/>
            <person name="van Noort V."/>
            <person name="Lavigne R."/>
            <person name="De Mot R."/>
        </authorList>
    </citation>
    <scope>NUCLEOTIDE SEQUENCE [LARGE SCALE GENOMIC DNA]</scope>
    <source>
        <strain evidence="2 3">SWRI65</strain>
    </source>
</reference>
<dbReference type="InterPro" id="IPR052544">
    <property type="entry name" value="Bacteriocin_Proc_Enz"/>
</dbReference>
<dbReference type="InterPro" id="IPR029479">
    <property type="entry name" value="Nitroreductase"/>
</dbReference>
<dbReference type="Pfam" id="PF00881">
    <property type="entry name" value="Nitroreductase"/>
    <property type="match status" value="1"/>
</dbReference>
<dbReference type="AlphaFoldDB" id="A0A9E6NY94"/>
<proteinExistence type="predicted"/>
<dbReference type="KEGG" id="phv:HU739_019455"/>
<sequence length="360" mass="40014">MHVNPYLFILPRTPAQIVWNYKDHVQYELDLEHSSRLGELINNPDLFDEQNNIDLQLLDAGILTSQKTDTPPWGWDELSRIFHIGTQNIPSQKNPQTIDEWARQYLQHCNDVLASPAPDTARLPNPLGETIALPTPAIPDPDSLTDVLTRRKTCRSFTGRAVSLVDASTLLYWSFGYLRERDPSGDGIAEGLEARRSSPSGGGLNACECFVLAQHVDGLEPGVYAYHPDRHVLTAVSPSLQSPLGLLLGGQHFINNLPLGLFITARFDKLWWKYQHSRAYRMAFVEAGHLSQTLQMVATALGLGTWLTGAFADAQVEALLKVAGRAEQPLFFVGCGESDGEAMCLEMRELLQRQPCESQP</sequence>
<dbReference type="PANTHER" id="PTHR43745:SF2">
    <property type="entry name" value="NITROREDUCTASE MJ1384-RELATED"/>
    <property type="match status" value="1"/>
</dbReference>
<dbReference type="NCBIfam" id="TIGR03605">
    <property type="entry name" value="antibiot_sagB"/>
    <property type="match status" value="1"/>
</dbReference>
<evidence type="ECO:0000313" key="3">
    <source>
        <dbReference type="Proteomes" id="UP000631521"/>
    </source>
</evidence>
<evidence type="ECO:0000259" key="1">
    <source>
        <dbReference type="Pfam" id="PF00881"/>
    </source>
</evidence>
<keyword evidence="3" id="KW-1185">Reference proteome</keyword>
<dbReference type="Gene3D" id="3.40.109.10">
    <property type="entry name" value="NADH Oxidase"/>
    <property type="match status" value="1"/>
</dbReference>
<dbReference type="Proteomes" id="UP000631521">
    <property type="component" value="Chromosome"/>
</dbReference>